<keyword evidence="2" id="KW-0808">Transferase</keyword>
<dbReference type="AlphaFoldDB" id="A0A162QSC7"/>
<keyword evidence="3" id="KW-1185">Reference proteome</keyword>
<dbReference type="OrthoDB" id="8958249at2759"/>
<dbReference type="Proteomes" id="UP000076858">
    <property type="component" value="Unassembled WGS sequence"/>
</dbReference>
<reference evidence="2 3" key="1">
    <citation type="submission" date="2016-03" db="EMBL/GenBank/DDBJ databases">
        <title>EvidentialGene: Evidence-directed Construction of Genes on Genomes.</title>
        <authorList>
            <person name="Gilbert D.G."/>
            <person name="Choi J.-H."/>
            <person name="Mockaitis K."/>
            <person name="Colbourne J."/>
            <person name="Pfrender M."/>
        </authorList>
    </citation>
    <scope>NUCLEOTIDE SEQUENCE [LARGE SCALE GENOMIC DNA]</scope>
    <source>
        <strain evidence="2 3">Xinb3</strain>
        <tissue evidence="2">Complete organism</tissue>
    </source>
</reference>
<gene>
    <name evidence="2" type="ORF">APZ42_013532</name>
</gene>
<evidence type="ECO:0000313" key="2">
    <source>
        <dbReference type="EMBL" id="KZS19914.1"/>
    </source>
</evidence>
<accession>A0A162QSC7</accession>
<dbReference type="GO" id="GO:0016740">
    <property type="term" value="F:transferase activity"/>
    <property type="evidence" value="ECO:0007669"/>
    <property type="project" value="UniProtKB-KW"/>
</dbReference>
<dbReference type="EMBL" id="LRGB01000302">
    <property type="protein sequence ID" value="KZS19914.1"/>
    <property type="molecule type" value="Genomic_DNA"/>
</dbReference>
<name>A0A162QSC7_9CRUS</name>
<keyword evidence="1" id="KW-0472">Membrane</keyword>
<keyword evidence="1" id="KW-1133">Transmembrane helix</keyword>
<organism evidence="2 3">
    <name type="scientific">Daphnia magna</name>
    <dbReference type="NCBI Taxonomy" id="35525"/>
    <lineage>
        <taxon>Eukaryota</taxon>
        <taxon>Metazoa</taxon>
        <taxon>Ecdysozoa</taxon>
        <taxon>Arthropoda</taxon>
        <taxon>Crustacea</taxon>
        <taxon>Branchiopoda</taxon>
        <taxon>Diplostraca</taxon>
        <taxon>Cladocera</taxon>
        <taxon>Anomopoda</taxon>
        <taxon>Daphniidae</taxon>
        <taxon>Daphnia</taxon>
    </lineage>
</organism>
<proteinExistence type="predicted"/>
<sequence length="88" mass="10416">MNEDFDVALLDEESSFHDARKNNYVNSYVFTKFDLLHKWLMRQTSRLGRSCICLGRLALVRRCVVFLLFLCLVFVLYSAYHLSSVRFN</sequence>
<evidence type="ECO:0000256" key="1">
    <source>
        <dbReference type="SAM" id="Phobius"/>
    </source>
</evidence>
<comment type="caution">
    <text evidence="2">The sequence shown here is derived from an EMBL/GenBank/DDBJ whole genome shotgun (WGS) entry which is preliminary data.</text>
</comment>
<keyword evidence="1" id="KW-0812">Transmembrane</keyword>
<evidence type="ECO:0000313" key="3">
    <source>
        <dbReference type="Proteomes" id="UP000076858"/>
    </source>
</evidence>
<protein>
    <submittedName>
        <fullName evidence="2">Putative Heparan sulfate n-deacetylase/n-sulfotransferase</fullName>
    </submittedName>
</protein>
<feature type="transmembrane region" description="Helical" evidence="1">
    <location>
        <begin position="59"/>
        <end position="80"/>
    </location>
</feature>
<feature type="non-terminal residue" evidence="2">
    <location>
        <position position="88"/>
    </location>
</feature>